<feature type="domain" description="AAA+ ATPase" evidence="6">
    <location>
        <begin position="1200"/>
        <end position="1350"/>
    </location>
</feature>
<dbReference type="GO" id="GO:0043531">
    <property type="term" value="F:ADP binding"/>
    <property type="evidence" value="ECO:0007669"/>
    <property type="project" value="InterPro"/>
</dbReference>
<evidence type="ECO:0000256" key="2">
    <source>
        <dbReference type="ARBA" id="ARBA00022614"/>
    </source>
</evidence>
<dbReference type="OrthoDB" id="600370at2759"/>
<evidence type="ECO:0000256" key="1">
    <source>
        <dbReference type="ARBA" id="ARBA00008894"/>
    </source>
</evidence>
<dbReference type="Gene3D" id="3.40.50.300">
    <property type="entry name" value="P-loop containing nucleotide triphosphate hydrolases"/>
    <property type="match status" value="2"/>
</dbReference>
<dbReference type="KEGG" id="pda:120104213"/>
<dbReference type="CDD" id="cd14798">
    <property type="entry name" value="RX-CC_like"/>
    <property type="match status" value="2"/>
</dbReference>
<dbReference type="Gene3D" id="1.10.10.10">
    <property type="entry name" value="Winged helix-like DNA-binding domain superfamily/Winged helix DNA-binding domain"/>
    <property type="match status" value="2"/>
</dbReference>
<dbReference type="Pfam" id="PF23598">
    <property type="entry name" value="LRR_14"/>
    <property type="match status" value="2"/>
</dbReference>
<dbReference type="SMART" id="SM00382">
    <property type="entry name" value="AAA"/>
    <property type="match status" value="2"/>
</dbReference>
<dbReference type="InterPro" id="IPR027417">
    <property type="entry name" value="P-loop_NTPase"/>
</dbReference>
<dbReference type="FunFam" id="3.40.50.300:FF:001091">
    <property type="entry name" value="Probable disease resistance protein At1g61300"/>
    <property type="match status" value="1"/>
</dbReference>
<feature type="domain" description="AAA+ ATPase" evidence="6">
    <location>
        <begin position="186"/>
        <end position="359"/>
    </location>
</feature>
<dbReference type="Gene3D" id="1.10.8.430">
    <property type="entry name" value="Helical domain of apoptotic protease-activating factors"/>
    <property type="match status" value="2"/>
</dbReference>
<evidence type="ECO:0000256" key="4">
    <source>
        <dbReference type="ARBA" id="ARBA00022741"/>
    </source>
</evidence>
<dbReference type="Gene3D" id="3.80.10.10">
    <property type="entry name" value="Ribonuclease Inhibitor"/>
    <property type="match status" value="3"/>
</dbReference>
<evidence type="ECO:0000313" key="7">
    <source>
        <dbReference type="Proteomes" id="UP000228380"/>
    </source>
</evidence>
<dbReference type="Gene3D" id="1.10.510.10">
    <property type="entry name" value="Transferase(Phosphotransferase) domain 1"/>
    <property type="match status" value="1"/>
</dbReference>
<evidence type="ECO:0000259" key="6">
    <source>
        <dbReference type="SMART" id="SM00382"/>
    </source>
</evidence>
<keyword evidence="7" id="KW-1185">Reference proteome</keyword>
<dbReference type="InterPro" id="IPR038005">
    <property type="entry name" value="RX-like_CC"/>
</dbReference>
<dbReference type="GO" id="GO:0042742">
    <property type="term" value="P:defense response to bacterium"/>
    <property type="evidence" value="ECO:0007669"/>
    <property type="project" value="UniProtKB-ARBA"/>
</dbReference>
<keyword evidence="4" id="KW-0547">Nucleotide-binding</keyword>
<dbReference type="InterPro" id="IPR042197">
    <property type="entry name" value="Apaf_helical"/>
</dbReference>
<keyword evidence="3" id="KW-0677">Repeat</keyword>
<dbReference type="SUPFAM" id="SSF52058">
    <property type="entry name" value="L domain-like"/>
    <property type="match status" value="2"/>
</dbReference>
<reference evidence="8" key="2">
    <citation type="submission" date="2025-08" db="UniProtKB">
        <authorList>
            <consortium name="RefSeq"/>
        </authorList>
    </citation>
    <scope>IDENTIFICATION</scope>
    <source>
        <tissue evidence="8">Young leaves</tissue>
    </source>
</reference>
<comment type="similarity">
    <text evidence="1">Belongs to the disease resistance NB-LRR family.</text>
</comment>
<organism evidence="7 8">
    <name type="scientific">Phoenix dactylifera</name>
    <name type="common">Date palm</name>
    <dbReference type="NCBI Taxonomy" id="42345"/>
    <lineage>
        <taxon>Eukaryota</taxon>
        <taxon>Viridiplantae</taxon>
        <taxon>Streptophyta</taxon>
        <taxon>Embryophyta</taxon>
        <taxon>Tracheophyta</taxon>
        <taxon>Spermatophyta</taxon>
        <taxon>Magnoliopsida</taxon>
        <taxon>Liliopsida</taxon>
        <taxon>Arecaceae</taxon>
        <taxon>Coryphoideae</taxon>
        <taxon>Phoeniceae</taxon>
        <taxon>Phoenix</taxon>
    </lineage>
</organism>
<proteinExistence type="inferred from homology"/>
<name>A0A8B8ZC56_PHODC</name>
<dbReference type="PRINTS" id="PR00364">
    <property type="entry name" value="DISEASERSIST"/>
</dbReference>
<dbReference type="SUPFAM" id="SSF52540">
    <property type="entry name" value="P-loop containing nucleoside triphosphate hydrolases"/>
    <property type="match status" value="2"/>
</dbReference>
<dbReference type="PANTHER" id="PTHR23155:SF1185">
    <property type="entry name" value="DISEASE RESISTANCE RPP8-LIKE PROTEIN 3-RELATED"/>
    <property type="match status" value="1"/>
</dbReference>
<accession>A0A8B8ZC56</accession>
<dbReference type="InterPro" id="IPR032675">
    <property type="entry name" value="LRR_dom_sf"/>
</dbReference>
<dbReference type="InterPro" id="IPR055414">
    <property type="entry name" value="LRR_R13L4/SHOC2-like"/>
</dbReference>
<dbReference type="Pfam" id="PF23559">
    <property type="entry name" value="WHD_DRP"/>
    <property type="match status" value="2"/>
</dbReference>
<sequence>MVESLVSHVVSKLTNLLIQEVAFLHGVRDQIKWVETELRLLQGFLKNADAKKKGDERMESWIHEIRDVAYEVENIIDRVKFMAERQRQRRGFMDTISRYSHKPRELFTLHEIGSDIGKIKERIRGISESKDRYGIANLRESSAVDESSQSLRESSPRSDDDDIEVIGFENDKKEIVSQLLDGNEKARCVISIVGMGGLGKTTLARKVYNDLAIREHFNTFAWVSVSQSYGVIELAKDIMKKVMGIKKKKEMKHHDWKDMMKEVMGIKKKEETTTEITEEDLEQMGEEEVREKLRDFLRDKKYLVVMDDVWEVDVWRKMQRVFPDENNGSRILLTTRKTEVARDAQPWITPHELQLLNNAKSLELFRRKAFPPNQDVPTELEALAQKLAKKCGGLPLALVVLGGLLSRKDRSYNEWWRVAQSMNWEDSRDGKECLNLLGLSYNDLPDPLKPCFLYIAAFPEDSIISASKLVRLWVAEGFIPEEQTRTMEKTARVWLDNLVQRCMIQVVSRSMVHGWVKSIRIHDMLRDFGQSEARRDRFLQIWSSDNMAVSDGISRHRAAFHNRINDKVAVSSPHLRTLLGFNLILTNGRRFLNGLNLLRVLDLEDAKHLKELPKQIGSMIHLRYMGLRNTGLKRLPSSIRHLLNLQTLDARDTRISRLPKSFWKMMLGDFLAFRDPALFSITQLRLAWLGELSGKAPVKMDSLNSVTLVLRFQITGDVLFAQAPNLHQLHSLTLWGRLSLETLKPQQQLPDSSQFPPNLTKLILWNSKLEQDPMPVLEKLPNLRFLQLNAFAYVGKSMSCSSAGGFPRLQHLILFFLHNLREWRVEAGAMPSLTHLTINRCRMLKMLPEGLQHMTTLIHLTINYCDKLEMLPERLQQVTTLRRLKLSLMPRELNNRQQPLFPGESGVDQLVEIIEILGTPTREEIKCMNPNYTEFKFPYIKAHPWHRIFHKRMPPEAVDLVSRLIDYIYSRHSGGINSSILWRARDPNTRLPNGRFLPPLFNFKPHVREMEGAIAEALVSNVVSQLANLLAQEAAFLSGVRDQVEWVKAQLQLLQGFLKDAESRKRRGDETVEIWIKQMRGVAYEIEDVIGTINYMGERRHQRRVCMGSISRHSHKRRELITLHKIGSDIGKIKEKIQDIFTSKDRYGISNLGESSAVDEILQFLRESTPHSDDDDIDVIGFENDQKELVSRLLDENEKARRVISIVGMGGLGKTTLAKKVYKEITKHFDTFAWVSVSQSYRVIELGKDIMKKVMGIKKKKEITTGITEEDLEQMGEEEVREKLRDFLRDRKYLVVMDDVWSVDVWRQMHPFFPNGNNGSRILLTTRSIEVARDAQPWIPPHELQLLNDAESLELFHRKAFPPNQDVPTELEALAEKLAKKCGGLPLALVVLRALLSKKDRSYHEWSRVAQSMNWEDSGDGKECFNILGLSYNDLPSRLKPCFLYIAAFPEDSIISASKLVRLWVAEGFIPQEQTRTMEETARVWLDNLVQRCMIHVVQRSMAHGWVKSIRIHDLLRDFGQSEARRDGFLQVCSSHIAVSHDIWSHRAAFHNRMQDEAAVSSPHLRTLLGFNLILTNRGRFLNGLNLLRVLDLEDAKDLKELPEQIGSMIHLRYLGLRNTGLKRLPSSIGHLLNLQTLDVRGTGILWLPKSFWKIRTLRHVYIPAFMLLRASTSGDHNNLQTLKFQDITPEVGDMDVVRAVCLLGISWIKNWVTKPDFTEEVMERTTGRMIRKSLGKAIEKTDSLISLTLNFGLIPGDILHTWAPNLHQLRSLRLHGPLLRKQQQELPDNSQFPPNLTKLLLVLTGMEQDPMPVLEQLPNLRFLELSVGAYVGKSMLCSSAGGFPRLQHLTLMRLHSLEEWRVEAGAMHNLTHLTINQCVELRMLPEGLQHVTTLRELKLIQMPCDFNDRVRNEVWRIPSIIFEHELQ</sequence>
<evidence type="ECO:0000256" key="3">
    <source>
        <dbReference type="ARBA" id="ARBA00022737"/>
    </source>
</evidence>
<dbReference type="PANTHER" id="PTHR23155">
    <property type="entry name" value="DISEASE RESISTANCE PROTEIN RP"/>
    <property type="match status" value="1"/>
</dbReference>
<dbReference type="InterPro" id="IPR058922">
    <property type="entry name" value="WHD_DRP"/>
</dbReference>
<dbReference type="Gene3D" id="1.20.5.4130">
    <property type="match status" value="2"/>
</dbReference>
<dbReference type="GO" id="GO:0009626">
    <property type="term" value="P:plant-type hypersensitive response"/>
    <property type="evidence" value="ECO:0007669"/>
    <property type="project" value="UniProtKB-ARBA"/>
</dbReference>
<evidence type="ECO:0000256" key="5">
    <source>
        <dbReference type="ARBA" id="ARBA00022821"/>
    </source>
</evidence>
<dbReference type="InterPro" id="IPR044974">
    <property type="entry name" value="Disease_R_plants"/>
</dbReference>
<dbReference type="Proteomes" id="UP000228380">
    <property type="component" value="Chromosome 1"/>
</dbReference>
<dbReference type="GO" id="GO:0002758">
    <property type="term" value="P:innate immune response-activating signaling pathway"/>
    <property type="evidence" value="ECO:0007669"/>
    <property type="project" value="UniProtKB-ARBA"/>
</dbReference>
<dbReference type="InterPro" id="IPR002182">
    <property type="entry name" value="NB-ARC"/>
</dbReference>
<keyword evidence="5" id="KW-0611">Plant defense</keyword>
<keyword evidence="2" id="KW-0433">Leucine-rich repeat</keyword>
<dbReference type="InterPro" id="IPR041118">
    <property type="entry name" value="Rx_N"/>
</dbReference>
<dbReference type="FunFam" id="1.10.10.10:FF:000322">
    <property type="entry name" value="Probable disease resistance protein At1g63360"/>
    <property type="match status" value="2"/>
</dbReference>
<gene>
    <name evidence="8" type="primary">LOC120104213</name>
</gene>
<reference evidence="7" key="1">
    <citation type="journal article" date="2019" name="Nat. Commun.">
        <title>Genome-wide association mapping of date palm fruit traits.</title>
        <authorList>
            <person name="Hazzouri K.M."/>
            <person name="Gros-Balthazard M."/>
            <person name="Flowers J.M."/>
            <person name="Copetti D."/>
            <person name="Lemansour A."/>
            <person name="Lebrun M."/>
            <person name="Masmoudi K."/>
            <person name="Ferrand S."/>
            <person name="Dhar M.I."/>
            <person name="Fresquez Z.A."/>
            <person name="Rosas U."/>
            <person name="Zhang J."/>
            <person name="Talag J."/>
            <person name="Lee S."/>
            <person name="Kudrna D."/>
            <person name="Powell R.F."/>
            <person name="Leitch I.J."/>
            <person name="Krueger R.R."/>
            <person name="Wing R.A."/>
            <person name="Amiri K.M.A."/>
            <person name="Purugganan M.D."/>
        </authorList>
    </citation>
    <scope>NUCLEOTIDE SEQUENCE [LARGE SCALE GENOMIC DNA]</scope>
    <source>
        <strain evidence="7">cv. Khalas</strain>
    </source>
</reference>
<dbReference type="Pfam" id="PF18052">
    <property type="entry name" value="Rx_N"/>
    <property type="match status" value="2"/>
</dbReference>
<dbReference type="InterPro" id="IPR036388">
    <property type="entry name" value="WH-like_DNA-bd_sf"/>
</dbReference>
<protein>
    <submittedName>
        <fullName evidence="8">Uncharacterized protein LOC120104213</fullName>
    </submittedName>
</protein>
<dbReference type="Pfam" id="PF00931">
    <property type="entry name" value="NB-ARC"/>
    <property type="match status" value="3"/>
</dbReference>
<dbReference type="GeneID" id="120104213"/>
<evidence type="ECO:0000313" key="8">
    <source>
        <dbReference type="RefSeq" id="XP_038970877.1"/>
    </source>
</evidence>
<dbReference type="InterPro" id="IPR003593">
    <property type="entry name" value="AAA+_ATPase"/>
</dbReference>
<dbReference type="RefSeq" id="XP_038970877.1">
    <property type="nucleotide sequence ID" value="XM_039114949.1"/>
</dbReference>